<evidence type="ECO:0000313" key="2">
    <source>
        <dbReference type="Proteomes" id="UP001607303"/>
    </source>
</evidence>
<dbReference type="EMBL" id="JAYRBN010000037">
    <property type="protein sequence ID" value="KAL2746821.1"/>
    <property type="molecule type" value="Genomic_DNA"/>
</dbReference>
<accession>A0ABD2CP66</accession>
<proteinExistence type="predicted"/>
<dbReference type="Proteomes" id="UP001607303">
    <property type="component" value="Unassembled WGS sequence"/>
</dbReference>
<sequence length="72" mass="8377">MKNSVIGEGLLRHCRWHGDDLEGGFRIADSRRAKALFLSHLVMRNDRITVNAMKRKDISNNYNSIKISYRET</sequence>
<organism evidence="1 2">
    <name type="scientific">Vespula maculifrons</name>
    <name type="common">Eastern yellow jacket</name>
    <name type="synonym">Wasp</name>
    <dbReference type="NCBI Taxonomy" id="7453"/>
    <lineage>
        <taxon>Eukaryota</taxon>
        <taxon>Metazoa</taxon>
        <taxon>Ecdysozoa</taxon>
        <taxon>Arthropoda</taxon>
        <taxon>Hexapoda</taxon>
        <taxon>Insecta</taxon>
        <taxon>Pterygota</taxon>
        <taxon>Neoptera</taxon>
        <taxon>Endopterygota</taxon>
        <taxon>Hymenoptera</taxon>
        <taxon>Apocrita</taxon>
        <taxon>Aculeata</taxon>
        <taxon>Vespoidea</taxon>
        <taxon>Vespidae</taxon>
        <taxon>Vespinae</taxon>
        <taxon>Vespula</taxon>
    </lineage>
</organism>
<evidence type="ECO:0000313" key="1">
    <source>
        <dbReference type="EMBL" id="KAL2746821.1"/>
    </source>
</evidence>
<dbReference type="AlphaFoldDB" id="A0ABD2CP66"/>
<protein>
    <submittedName>
        <fullName evidence="1">Uncharacterized protein</fullName>
    </submittedName>
</protein>
<reference evidence="1 2" key="1">
    <citation type="journal article" date="2024" name="Ann. Entomol. Soc. Am.">
        <title>Genomic analyses of the southern and eastern yellowjacket wasps (Hymenoptera: Vespidae) reveal evolutionary signatures of social life.</title>
        <authorList>
            <person name="Catto M.A."/>
            <person name="Caine P.B."/>
            <person name="Orr S.E."/>
            <person name="Hunt B.G."/>
            <person name="Goodisman M.A.D."/>
        </authorList>
    </citation>
    <scope>NUCLEOTIDE SEQUENCE [LARGE SCALE GENOMIC DNA]</scope>
    <source>
        <strain evidence="1">232</strain>
        <tissue evidence="1">Head and thorax</tissue>
    </source>
</reference>
<comment type="caution">
    <text evidence="1">The sequence shown here is derived from an EMBL/GenBank/DDBJ whole genome shotgun (WGS) entry which is preliminary data.</text>
</comment>
<gene>
    <name evidence="1" type="ORF">V1477_005191</name>
</gene>
<keyword evidence="2" id="KW-1185">Reference proteome</keyword>
<name>A0ABD2CP66_VESMC</name>